<keyword evidence="1" id="KW-0472">Membrane</keyword>
<evidence type="ECO:0000313" key="3">
    <source>
        <dbReference type="Proteomes" id="UP000267049"/>
    </source>
</evidence>
<protein>
    <submittedName>
        <fullName evidence="2">Uncharacterized protein</fullName>
    </submittedName>
</protein>
<organism evidence="2 3">
    <name type="scientific">Montanilutibacter psychrotolerans</name>
    <dbReference type="NCBI Taxonomy" id="1327343"/>
    <lineage>
        <taxon>Bacteria</taxon>
        <taxon>Pseudomonadati</taxon>
        <taxon>Pseudomonadota</taxon>
        <taxon>Gammaproteobacteria</taxon>
        <taxon>Lysobacterales</taxon>
        <taxon>Lysobacteraceae</taxon>
        <taxon>Montanilutibacter</taxon>
    </lineage>
</organism>
<keyword evidence="1" id="KW-0812">Transmembrane</keyword>
<comment type="caution">
    <text evidence="2">The sequence shown here is derived from an EMBL/GenBank/DDBJ whole genome shotgun (WGS) entry which is preliminary data.</text>
</comment>
<dbReference type="PROSITE" id="PS51257">
    <property type="entry name" value="PROKAR_LIPOPROTEIN"/>
    <property type="match status" value="1"/>
</dbReference>
<gene>
    <name evidence="2" type="ORF">EER27_07080</name>
</gene>
<dbReference type="AlphaFoldDB" id="A0A3M8SS37"/>
<reference evidence="2 3" key="1">
    <citation type="submission" date="2018-11" db="EMBL/GenBank/DDBJ databases">
        <title>Lysobacter cryohumiis sp. nov., isolated from soil in the Tianshan Mountains, Xinjiang, China.</title>
        <authorList>
            <person name="Luo Y."/>
            <person name="Sheng H."/>
        </authorList>
    </citation>
    <scope>NUCLEOTIDE SEQUENCE [LARGE SCALE GENOMIC DNA]</scope>
    <source>
        <strain evidence="2 3">ZS60</strain>
    </source>
</reference>
<keyword evidence="1" id="KW-1133">Transmembrane helix</keyword>
<dbReference type="Proteomes" id="UP000267049">
    <property type="component" value="Unassembled WGS sequence"/>
</dbReference>
<name>A0A3M8SS37_9GAMM</name>
<proteinExistence type="predicted"/>
<feature type="transmembrane region" description="Helical" evidence="1">
    <location>
        <begin position="45"/>
        <end position="65"/>
    </location>
</feature>
<accession>A0A3M8SS37</accession>
<keyword evidence="3" id="KW-1185">Reference proteome</keyword>
<dbReference type="EMBL" id="RIBS01000003">
    <property type="protein sequence ID" value="RNF84161.1"/>
    <property type="molecule type" value="Genomic_DNA"/>
</dbReference>
<evidence type="ECO:0000313" key="2">
    <source>
        <dbReference type="EMBL" id="RNF84161.1"/>
    </source>
</evidence>
<evidence type="ECO:0000256" key="1">
    <source>
        <dbReference type="SAM" id="Phobius"/>
    </source>
</evidence>
<sequence>MNRETWMHALIAVFVVLGVVASPVFFAGALACHGLLLVRRNPAQGIVTAVLGVVFFLVVLGYGVGKDMALRDNARASVPVTPMGD</sequence>